<dbReference type="PANTHER" id="PTHR14911">
    <property type="entry name" value="THUMP DOMAIN-CONTAINING"/>
    <property type="match status" value="1"/>
</dbReference>
<comment type="caution">
    <text evidence="2">The sequence shown here is derived from an EMBL/GenBank/DDBJ whole genome shotgun (WGS) entry which is preliminary data.</text>
</comment>
<gene>
    <name evidence="2" type="ORF">DGYR_LOCUS12383</name>
</gene>
<dbReference type="CDD" id="cd11715">
    <property type="entry name" value="THUMP_AdoMetMT"/>
    <property type="match status" value="1"/>
</dbReference>
<keyword evidence="3" id="KW-1185">Reference proteome</keyword>
<evidence type="ECO:0000313" key="2">
    <source>
        <dbReference type="EMBL" id="CAD5124910.1"/>
    </source>
</evidence>
<dbReference type="SUPFAM" id="SSF143437">
    <property type="entry name" value="THUMP domain-like"/>
    <property type="match status" value="1"/>
</dbReference>
<dbReference type="Proteomes" id="UP000549394">
    <property type="component" value="Unassembled WGS sequence"/>
</dbReference>
<dbReference type="AlphaFoldDB" id="A0A7I8W9U3"/>
<accession>A0A7I8W9U3</accession>
<dbReference type="GO" id="GO:0016423">
    <property type="term" value="F:tRNA (guanine) methyltransferase activity"/>
    <property type="evidence" value="ECO:0007669"/>
    <property type="project" value="TreeGrafter"/>
</dbReference>
<reference evidence="2 3" key="1">
    <citation type="submission" date="2020-08" db="EMBL/GenBank/DDBJ databases">
        <authorList>
            <person name="Hejnol A."/>
        </authorList>
    </citation>
    <scope>NUCLEOTIDE SEQUENCE [LARGE SCALE GENOMIC DNA]</scope>
</reference>
<dbReference type="EMBL" id="CAJFCJ010000024">
    <property type="protein sequence ID" value="CAD5124910.1"/>
    <property type="molecule type" value="Genomic_DNA"/>
</dbReference>
<protein>
    <submittedName>
        <fullName evidence="2">DgyrCDS13157</fullName>
    </submittedName>
</protein>
<dbReference type="InterPro" id="IPR029063">
    <property type="entry name" value="SAM-dependent_MTases_sf"/>
</dbReference>
<dbReference type="GO" id="GO:0030488">
    <property type="term" value="P:tRNA methylation"/>
    <property type="evidence" value="ECO:0007669"/>
    <property type="project" value="TreeGrafter"/>
</dbReference>
<dbReference type="OrthoDB" id="47730at2759"/>
<dbReference type="InterPro" id="IPR000241">
    <property type="entry name" value="RlmKL-like_Mtase"/>
</dbReference>
<dbReference type="Gene3D" id="3.30.2130.30">
    <property type="match status" value="2"/>
</dbReference>
<dbReference type="PANTHER" id="PTHR14911:SF13">
    <property type="entry name" value="TRNA (GUANINE(6)-N2)-METHYLTRANSFERASE THUMP3"/>
    <property type="match status" value="1"/>
</dbReference>
<name>A0A7I8W9U3_9ANNE</name>
<dbReference type="Gene3D" id="3.40.50.150">
    <property type="entry name" value="Vaccinia Virus protein VP39"/>
    <property type="match status" value="1"/>
</dbReference>
<proteinExistence type="predicted"/>
<dbReference type="SUPFAM" id="SSF53335">
    <property type="entry name" value="S-adenosyl-L-methionine-dependent methyltransferases"/>
    <property type="match status" value="1"/>
</dbReference>
<organism evidence="2 3">
    <name type="scientific">Dimorphilus gyrociliatus</name>
    <dbReference type="NCBI Taxonomy" id="2664684"/>
    <lineage>
        <taxon>Eukaryota</taxon>
        <taxon>Metazoa</taxon>
        <taxon>Spiralia</taxon>
        <taxon>Lophotrochozoa</taxon>
        <taxon>Annelida</taxon>
        <taxon>Polychaeta</taxon>
        <taxon>Polychaeta incertae sedis</taxon>
        <taxon>Dinophilidae</taxon>
        <taxon>Dimorphilus</taxon>
    </lineage>
</organism>
<feature type="domain" description="Ribosomal RNA large subunit methyltransferase K/L-like methyltransferase" evidence="1">
    <location>
        <begin position="220"/>
        <end position="384"/>
    </location>
</feature>
<sequence>MENLCEFEATVVTGFEKVAAEEVKEKFDVDSIVERGCIQFTIPVSKAKEVVLDLQSIDNVFIIINHFRDFKFANTTIDNCQQFKELIPNIDWKRAIELWSLFHSFPHPIDHNPAPGWEERIKIKPPLDYRCSDEDNKSFDKTKPKFRGTCFRAAYKMKHNFQSTDLQKFFGGGIHDYFNWNVDLKNFDIDCVLFVQDDHVYVGVGVTKSSLHKRHLIAFTSTSLRSTIGYNMCRLCHIQPGEVVCDPMCGGGSIPIEACLNWQENIHLCGDIDEKLLSKSLTNLENAGVIHKMSIHKWDVTALPLKDNFVDVFVTDMPFGKRSGSKRNNWELYPKALTEMARVCKQESGRACLLTQDKKCMLHTLSKLSHLWKRCQTIGVNVGGLAAAVYFLRRL</sequence>
<evidence type="ECO:0000259" key="1">
    <source>
        <dbReference type="Pfam" id="PF01170"/>
    </source>
</evidence>
<dbReference type="FunFam" id="3.40.50.150:FF:000073">
    <property type="entry name" value="THUMP domain containing 3"/>
    <property type="match status" value="1"/>
</dbReference>
<evidence type="ECO:0000313" key="3">
    <source>
        <dbReference type="Proteomes" id="UP000549394"/>
    </source>
</evidence>
<dbReference type="Pfam" id="PF01170">
    <property type="entry name" value="UPF0020"/>
    <property type="match status" value="1"/>
</dbReference>
<dbReference type="GO" id="GO:0043527">
    <property type="term" value="C:tRNA methyltransferase complex"/>
    <property type="evidence" value="ECO:0007669"/>
    <property type="project" value="UniProtKB-ARBA"/>
</dbReference>